<name>A0ABQ1TX50_9GAMM</name>
<dbReference type="EMBL" id="BMIT01000012">
    <property type="protein sequence ID" value="GGF03379.1"/>
    <property type="molecule type" value="Genomic_DNA"/>
</dbReference>
<accession>A0ABQ1TX50</accession>
<organism evidence="1 2">
    <name type="scientific">Pseudoalteromonas gelatinilytica</name>
    <dbReference type="NCBI Taxonomy" id="1703256"/>
    <lineage>
        <taxon>Bacteria</taxon>
        <taxon>Pseudomonadati</taxon>
        <taxon>Pseudomonadota</taxon>
        <taxon>Gammaproteobacteria</taxon>
        <taxon>Alteromonadales</taxon>
        <taxon>Pseudoalteromonadaceae</taxon>
        <taxon>Pseudoalteromonas</taxon>
    </lineage>
</organism>
<dbReference type="Proteomes" id="UP000638462">
    <property type="component" value="Unassembled WGS sequence"/>
</dbReference>
<proteinExistence type="predicted"/>
<comment type="caution">
    <text evidence="1">The sequence shown here is derived from an EMBL/GenBank/DDBJ whole genome shotgun (WGS) entry which is preliminary data.</text>
</comment>
<gene>
    <name evidence="1" type="ORF">GCM10008027_30430</name>
</gene>
<protein>
    <submittedName>
        <fullName evidence="1">Uncharacterized protein</fullName>
    </submittedName>
</protein>
<keyword evidence="2" id="KW-1185">Reference proteome</keyword>
<evidence type="ECO:0000313" key="1">
    <source>
        <dbReference type="EMBL" id="GGF03379.1"/>
    </source>
</evidence>
<dbReference type="RefSeq" id="WP_130167734.1">
    <property type="nucleotide sequence ID" value="NZ_BMIT01000012.1"/>
</dbReference>
<evidence type="ECO:0000313" key="2">
    <source>
        <dbReference type="Proteomes" id="UP000638462"/>
    </source>
</evidence>
<sequence length="133" mass="15467">MSTSKSQFIREYQRASKSPWDDNSTILLLADVDEASTSDLIELSFSHYIYMHRDRVGSVLGISISKQLFDDNPDFSGRYLDGVEMYAFLLLYIEQIKEFCHLFSAEFEAIFLTKPTTFFSYAEESWLEIIEKS</sequence>
<reference evidence="2" key="1">
    <citation type="journal article" date="2019" name="Int. J. Syst. Evol. Microbiol.">
        <title>The Global Catalogue of Microorganisms (GCM) 10K type strain sequencing project: providing services to taxonomists for standard genome sequencing and annotation.</title>
        <authorList>
            <consortium name="The Broad Institute Genomics Platform"/>
            <consortium name="The Broad Institute Genome Sequencing Center for Infectious Disease"/>
            <person name="Wu L."/>
            <person name="Ma J."/>
        </authorList>
    </citation>
    <scope>NUCLEOTIDE SEQUENCE [LARGE SCALE GENOMIC DNA]</scope>
    <source>
        <strain evidence="2">CGMCC 1.15394</strain>
    </source>
</reference>